<dbReference type="OrthoDB" id="9879at10239"/>
<evidence type="ECO:0000313" key="1">
    <source>
        <dbReference type="EMBL" id="BAO20682.1"/>
    </source>
</evidence>
<evidence type="ECO:0000313" key="2">
    <source>
        <dbReference type="Proteomes" id="UP000203191"/>
    </source>
</evidence>
<dbReference type="Gene3D" id="3.40.50.300">
    <property type="entry name" value="P-loop containing nucleotide triphosphate hydrolases"/>
    <property type="match status" value="1"/>
</dbReference>
<dbReference type="Proteomes" id="UP000203191">
    <property type="component" value="Segment"/>
</dbReference>
<proteinExistence type="predicted"/>
<accession>V5YTH2</accession>
<sequence length="238" mass="27086">MTRIIALTSVRGRSGKDTLIEQLKARGLEVARVAFGDILKEECAKELQSWKVPFETLVQWFHSDTKDQLLGDLAISQIPDGPYRQWLMFTADRNEDPKWMESPRSPRWHLQKYGTDYRRNHLANPNVWLNAGLENIEGLALAGAKLIVVTDLRQRNEYQALADLSGVLWTSPAGSAKVDAVKAVRMQRLWFVPGVDDAEYHVTDLDLIGFYMNAVVLNQWGHPDAMVEQLYQQGVLPR</sequence>
<organism evidence="1 2">
    <name type="scientific">Pseudomonas phage PPpW-4</name>
    <dbReference type="NCBI Taxonomy" id="1279083"/>
    <lineage>
        <taxon>Viruses</taxon>
        <taxon>Duplodnaviria</taxon>
        <taxon>Heunggongvirae</taxon>
        <taxon>Uroviricota</taxon>
        <taxon>Caudoviricetes</taxon>
        <taxon>Autographivirales</taxon>
        <taxon>Autotranscriptaviridae</taxon>
        <taxon>Studiervirinae</taxon>
        <taxon>Phutvirus</taxon>
        <taxon>Phutvirus PPpW4</taxon>
    </lineage>
</organism>
<dbReference type="GeneID" id="17825007"/>
<reference evidence="1 2" key="1">
    <citation type="journal article" date="2015" name="J Appl Environ Microbiol">
        <title>Complete Genome Sequence Analysis of Two Pseudomonas plecoglossicida Phages, Potential Therapeutic Agents.</title>
        <authorList>
            <person name="Kawato Y."/>
            <person name="Yasuike M."/>
            <person name="Nakamura Y."/>
            <person name="Shigenobu Y."/>
            <person name="Fujiwara A."/>
            <person name="Sano M."/>
            <person name="Nakai T."/>
        </authorList>
    </citation>
    <scope>NUCLEOTIDE SEQUENCE [LARGE SCALE GENOMIC DNA]</scope>
</reference>
<dbReference type="EMBL" id="AB775549">
    <property type="protein sequence ID" value="BAO20682.1"/>
    <property type="molecule type" value="Genomic_DNA"/>
</dbReference>
<keyword evidence="2" id="KW-1185">Reference proteome</keyword>
<dbReference type="RefSeq" id="YP_008873142.1">
    <property type="nucleotide sequence ID" value="NC_023005.1"/>
</dbReference>
<name>V5YTH2_9CAUD</name>
<protein>
    <recommendedName>
        <fullName evidence="3">Deoxynucleotide monophosphate kinase</fullName>
    </recommendedName>
</protein>
<dbReference type="KEGG" id="vg:17825007"/>
<evidence type="ECO:0008006" key="3">
    <source>
        <dbReference type="Google" id="ProtNLM"/>
    </source>
</evidence>
<dbReference type="InterPro" id="IPR027417">
    <property type="entry name" value="P-loop_NTPase"/>
</dbReference>